<dbReference type="Proteomes" id="UP000246375">
    <property type="component" value="Unassembled WGS sequence"/>
</dbReference>
<gene>
    <name evidence="2" type="ORF">DL189_22350</name>
</gene>
<proteinExistence type="predicted"/>
<dbReference type="GO" id="GO:0016757">
    <property type="term" value="F:glycosyltransferase activity"/>
    <property type="evidence" value="ECO:0007669"/>
    <property type="project" value="UniProtKB-ARBA"/>
</dbReference>
<protein>
    <recommendedName>
        <fullName evidence="1">Glycosyltransferase subfamily 4-like N-terminal domain-containing protein</fullName>
    </recommendedName>
</protein>
<evidence type="ECO:0000313" key="3">
    <source>
        <dbReference type="Proteomes" id="UP000246375"/>
    </source>
</evidence>
<evidence type="ECO:0000313" key="2">
    <source>
        <dbReference type="EMBL" id="PXB35467.1"/>
    </source>
</evidence>
<dbReference type="AlphaFoldDB" id="A0A9X7Q3R8"/>
<dbReference type="Gene3D" id="3.40.50.2000">
    <property type="entry name" value="Glycogen Phosphorylase B"/>
    <property type="match status" value="1"/>
</dbReference>
<comment type="caution">
    <text evidence="2">The sequence shown here is derived from an EMBL/GenBank/DDBJ whole genome shotgun (WGS) entry which is preliminary data.</text>
</comment>
<name>A0A9X7Q3R8_9ENTR</name>
<sequence>MRISYVLPLEMNSYSGVLQKVRQQVSEWEKQGHQVTCFYISSKPLGRSIYLNSNETLIHLNFLRRYNFPRILARSIGLVVLKRILKYSKPDVLYYRYVLWFPGISTFLKGYNTIIEMNSHDINEFESKGFFFKVLYKKLRKLVLKSTSATISVSENIRDSMEGYVDKNYLVPNGFSFDNSIPKKLKNRPNKIVFISTPGQYWQGLDIIVSLMSRLTNYTLDVVGWTKNDFAKKYPDVIIGTNVIFHGYKLKDDFNKIMRDCGYAFNAFAMHRKGMTHNSALKTAEYLNNNLAIISGYIETGLNTDAILSVESYNSVHSYIHKIEDFLERWKTKDINLDKIIEQIGIEQTERKRLEVFNKSLESHAEEY</sequence>
<accession>A0A9X7Q3R8</accession>
<reference evidence="2 3" key="1">
    <citation type="submission" date="2018-05" db="EMBL/GenBank/DDBJ databases">
        <title>Evaluation of testing and processing parameters for the GenePOC Carba assay.</title>
        <authorList>
            <person name="Walsh T.R."/>
        </authorList>
    </citation>
    <scope>NUCLEOTIDE SEQUENCE [LARGE SCALE GENOMIC DNA]</scope>
    <source>
        <strain evidence="2 3">PECIMP</strain>
    </source>
</reference>
<dbReference type="Pfam" id="PF13439">
    <property type="entry name" value="Glyco_transf_4"/>
    <property type="match status" value="1"/>
</dbReference>
<dbReference type="EMBL" id="QHMI01000030">
    <property type="protein sequence ID" value="PXB35467.1"/>
    <property type="molecule type" value="Genomic_DNA"/>
</dbReference>
<feature type="domain" description="Glycosyltransferase subfamily 4-like N-terminal" evidence="1">
    <location>
        <begin position="21"/>
        <end position="175"/>
    </location>
</feature>
<dbReference type="InterPro" id="IPR028098">
    <property type="entry name" value="Glyco_trans_4-like_N"/>
</dbReference>
<evidence type="ECO:0000259" key="1">
    <source>
        <dbReference type="Pfam" id="PF13439"/>
    </source>
</evidence>
<organism evidence="2 3">
    <name type="scientific">Enterobacter hormaechei</name>
    <dbReference type="NCBI Taxonomy" id="158836"/>
    <lineage>
        <taxon>Bacteria</taxon>
        <taxon>Pseudomonadati</taxon>
        <taxon>Pseudomonadota</taxon>
        <taxon>Gammaproteobacteria</taxon>
        <taxon>Enterobacterales</taxon>
        <taxon>Enterobacteriaceae</taxon>
        <taxon>Enterobacter</taxon>
        <taxon>Enterobacter cloacae complex</taxon>
    </lineage>
</organism>
<dbReference type="RefSeq" id="WP_072201097.1">
    <property type="nucleotide sequence ID" value="NZ_JBALIL010000001.1"/>
</dbReference>
<dbReference type="SUPFAM" id="SSF53756">
    <property type="entry name" value="UDP-Glycosyltransferase/glycogen phosphorylase"/>
    <property type="match status" value="1"/>
</dbReference>